<dbReference type="PANTHER" id="PTHR40446">
    <property type="entry name" value="N-ACETYLGLUCOSAMINE-1-PHOSPHODIESTER ALPHA-N-ACETYLGLUCOSAMINIDASE"/>
    <property type="match status" value="1"/>
</dbReference>
<dbReference type="EMBL" id="FXAZ01000003">
    <property type="protein sequence ID" value="SMG45868.1"/>
    <property type="molecule type" value="Genomic_DNA"/>
</dbReference>
<dbReference type="RefSeq" id="WP_085494954.1">
    <property type="nucleotide sequence ID" value="NZ_FXAZ01000003.1"/>
</dbReference>
<evidence type="ECO:0000259" key="1">
    <source>
        <dbReference type="Pfam" id="PF07833"/>
    </source>
</evidence>
<name>A0A1X7KW78_9BACL</name>
<dbReference type="AlphaFoldDB" id="A0A1X7KW78"/>
<organism evidence="3 4">
    <name type="scientific">Paenibacillus aquistagni</name>
    <dbReference type="NCBI Taxonomy" id="1852522"/>
    <lineage>
        <taxon>Bacteria</taxon>
        <taxon>Bacillati</taxon>
        <taxon>Bacillota</taxon>
        <taxon>Bacilli</taxon>
        <taxon>Bacillales</taxon>
        <taxon>Paenibacillaceae</taxon>
        <taxon>Paenibacillus</taxon>
    </lineage>
</organism>
<evidence type="ECO:0000313" key="3">
    <source>
        <dbReference type="EMBL" id="SMG45868.1"/>
    </source>
</evidence>
<dbReference type="Pfam" id="PF09992">
    <property type="entry name" value="NAGPA"/>
    <property type="match status" value="1"/>
</dbReference>
<sequence length="912" mass="97638">MGSEAEEMKQMKSSSGSKRAAAKRSKWLIMLLTGTMLMSPFFGMGHVVHADGKLLSASETRAATGLVKVGEEIITSGAKLLKYQYTTTRSGKQVKANLNMVQADLQNPYLKLDTMTGTGGKLNARQSVGGMAKETGAVAAVNGDYFAMDKEGAPLGPEISGGTVISSPSALKGMYAFGVTKSNQPVIDEYRFQGKVTSEDGSSFELAGINQSAYMTEPDKQYSHVNAMYIYTSSWKNQDRPINSSTTPTEVLVRNGVVEEFSDKASIKASAPEEGYILRGHGTAASYMREHMQVGMQVSTDYRLVSQTSGKLVDPDSFQMMIGGHTLLVENGKASGFTRDTNSISGSSARARTAVGYSKDGRYAYIITVEKNDYSAGLTLKEMQQALVQAGVWKAVNLDGGGSTTMVHRPLAETSNVLSFNTEYGTTQRQVVNGLGVYTTAPQGAVKGMVLSGSTKLYIGQQATYSTKAYDEYYNPVDAGNVNMSWSASNDVLAWNGSSFVAKRAGSSQVIGKSGSATAKKEVEVIGASQIDQLYMNASSAPLTAGASVKLQVKVKLKDGSVGTLPNESVKWELKGFEGSVKDGTLTVNSVPAGASIGYAFASYDGLRTMIPLTVSSEQLVEDFNGTGTTVGFTSLPKDVTKGQAAIVGNYDGKTAQDKVVKLNYDMTAGSDNKFAYALFNNGKGIPMGGLPTSVKLDIYGDNSLNWLRAEFIDANGKSHVTDVAKYIDWSGWKTLEMDTSSLGATGSLSLKRLYVVNLKDGQDERAAKGEVAFDRIRATMPAGGAANLPKADMKLTVNSRAAVVNGKEKRLDVAPIVLNGSTYVPVRVILDAFGGETAWNGQQKKVTVLRGDRYLELTVNAKEYLNNGKRVASDVAPIIRSNRTLVPLRLVSEQIGLIVNWDQKTKSITIR</sequence>
<feature type="domain" description="Copper amine oxidase-like N-terminal" evidence="1">
    <location>
        <begin position="804"/>
        <end position="911"/>
    </location>
</feature>
<protein>
    <submittedName>
        <fullName evidence="3">Copper amine oxidase N-terminal domain-containing protein</fullName>
    </submittedName>
</protein>
<evidence type="ECO:0000259" key="2">
    <source>
        <dbReference type="Pfam" id="PF09992"/>
    </source>
</evidence>
<dbReference type="SUPFAM" id="SSF55383">
    <property type="entry name" value="Copper amine oxidase, domain N"/>
    <property type="match status" value="1"/>
</dbReference>
<dbReference type="Pfam" id="PF07833">
    <property type="entry name" value="Cu_amine_oxidN1"/>
    <property type="match status" value="1"/>
</dbReference>
<dbReference type="OrthoDB" id="9809781at2"/>
<keyword evidence="4" id="KW-1185">Reference proteome</keyword>
<dbReference type="InterPro" id="IPR036582">
    <property type="entry name" value="Mao_N_sf"/>
</dbReference>
<proteinExistence type="predicted"/>
<reference evidence="3 4" key="1">
    <citation type="submission" date="2017-04" db="EMBL/GenBank/DDBJ databases">
        <authorList>
            <person name="Afonso C.L."/>
            <person name="Miller P.J."/>
            <person name="Scott M.A."/>
            <person name="Spackman E."/>
            <person name="Goraichik I."/>
            <person name="Dimitrov K.M."/>
            <person name="Suarez D.L."/>
            <person name="Swayne D.E."/>
        </authorList>
    </citation>
    <scope>NUCLEOTIDE SEQUENCE [LARGE SCALE GENOMIC DNA]</scope>
    <source>
        <strain evidence="3 4">11</strain>
    </source>
</reference>
<dbReference type="Gene3D" id="3.30.457.10">
    <property type="entry name" value="Copper amine oxidase-like, N-terminal domain"/>
    <property type="match status" value="1"/>
</dbReference>
<dbReference type="Proteomes" id="UP000193834">
    <property type="component" value="Unassembled WGS sequence"/>
</dbReference>
<dbReference type="InterPro" id="IPR012854">
    <property type="entry name" value="Cu_amine_oxidase-like_N"/>
</dbReference>
<dbReference type="PANTHER" id="PTHR40446:SF2">
    <property type="entry name" value="N-ACETYLGLUCOSAMINE-1-PHOSPHODIESTER ALPHA-N-ACETYLGLUCOSAMINIDASE"/>
    <property type="match status" value="1"/>
</dbReference>
<evidence type="ECO:0000313" key="4">
    <source>
        <dbReference type="Proteomes" id="UP000193834"/>
    </source>
</evidence>
<dbReference type="STRING" id="1852522.SAMN06295960_2793"/>
<dbReference type="InterPro" id="IPR018711">
    <property type="entry name" value="NAGPA"/>
</dbReference>
<accession>A0A1X7KW78</accession>
<feature type="domain" description="Phosphodiester glycosidase" evidence="2">
    <location>
        <begin position="250"/>
        <end position="438"/>
    </location>
</feature>
<gene>
    <name evidence="3" type="ORF">SAMN06295960_2793</name>
</gene>